<keyword evidence="5" id="KW-0067">ATP-binding</keyword>
<dbReference type="InterPro" id="IPR014001">
    <property type="entry name" value="Helicase_ATP-bd"/>
</dbReference>
<evidence type="ECO:0000259" key="8">
    <source>
        <dbReference type="PROSITE" id="PS51192"/>
    </source>
</evidence>
<accession>A0A674N683</accession>
<dbReference type="KEGG" id="tru:101076470"/>
<gene>
    <name evidence="10" type="primary">LOC101076470</name>
</gene>
<dbReference type="PROSITE" id="PS51194">
    <property type="entry name" value="HELICASE_CTER"/>
    <property type="match status" value="1"/>
</dbReference>
<dbReference type="EC" id="3.6.4.13" evidence="1"/>
<evidence type="ECO:0000256" key="4">
    <source>
        <dbReference type="ARBA" id="ARBA00022806"/>
    </source>
</evidence>
<dbReference type="GO" id="GO:0003724">
    <property type="term" value="F:RNA helicase activity"/>
    <property type="evidence" value="ECO:0007669"/>
    <property type="project" value="UniProtKB-EC"/>
</dbReference>
<dbReference type="CDD" id="cd18787">
    <property type="entry name" value="SF2_C_DEAD"/>
    <property type="match status" value="1"/>
</dbReference>
<dbReference type="GeneTree" id="ENSGT00940000153889"/>
<proteinExistence type="predicted"/>
<keyword evidence="11" id="KW-1185">Reference proteome</keyword>
<dbReference type="PROSITE" id="PS51192">
    <property type="entry name" value="HELICASE_ATP_BIND_1"/>
    <property type="match status" value="1"/>
</dbReference>
<organism evidence="10 11">
    <name type="scientific">Takifugu rubripes</name>
    <name type="common">Japanese pufferfish</name>
    <name type="synonym">Fugu rubripes</name>
    <dbReference type="NCBI Taxonomy" id="31033"/>
    <lineage>
        <taxon>Eukaryota</taxon>
        <taxon>Metazoa</taxon>
        <taxon>Chordata</taxon>
        <taxon>Craniata</taxon>
        <taxon>Vertebrata</taxon>
        <taxon>Euteleostomi</taxon>
        <taxon>Actinopterygii</taxon>
        <taxon>Neopterygii</taxon>
        <taxon>Teleostei</taxon>
        <taxon>Neoteleostei</taxon>
        <taxon>Acanthomorphata</taxon>
        <taxon>Eupercaria</taxon>
        <taxon>Tetraodontiformes</taxon>
        <taxon>Tetradontoidea</taxon>
        <taxon>Tetraodontidae</taxon>
        <taxon>Takifugu</taxon>
    </lineage>
</organism>
<dbReference type="RefSeq" id="XP_003961598.3">
    <property type="nucleotide sequence ID" value="XM_003961549.3"/>
</dbReference>
<dbReference type="InterPro" id="IPR011545">
    <property type="entry name" value="DEAD/DEAH_box_helicase_dom"/>
</dbReference>
<reference evidence="10" key="3">
    <citation type="submission" date="2025-09" db="UniProtKB">
        <authorList>
            <consortium name="Ensembl"/>
        </authorList>
    </citation>
    <scope>IDENTIFICATION</scope>
</reference>
<protein>
    <recommendedName>
        <fullName evidence="1">RNA helicase</fullName>
        <ecNumber evidence="1">3.6.4.13</ecNumber>
    </recommendedName>
</protein>
<reference evidence="10" key="2">
    <citation type="submission" date="2025-08" db="UniProtKB">
        <authorList>
            <consortium name="Ensembl"/>
        </authorList>
    </citation>
    <scope>IDENTIFICATION</scope>
</reference>
<keyword evidence="2" id="KW-0547">Nucleotide-binding</keyword>
<dbReference type="AlphaFoldDB" id="A0A674N683"/>
<dbReference type="OMA" id="IINENWD"/>
<evidence type="ECO:0000313" key="10">
    <source>
        <dbReference type="Ensembl" id="ENSTRUP00000068790.1"/>
    </source>
</evidence>
<evidence type="ECO:0000256" key="5">
    <source>
        <dbReference type="ARBA" id="ARBA00022840"/>
    </source>
</evidence>
<dbReference type="Pfam" id="PF00271">
    <property type="entry name" value="Helicase_C"/>
    <property type="match status" value="1"/>
</dbReference>
<feature type="domain" description="Helicase C-terminal" evidence="9">
    <location>
        <begin position="241"/>
        <end position="402"/>
    </location>
</feature>
<dbReference type="SUPFAM" id="SSF52540">
    <property type="entry name" value="P-loop containing nucleoside triphosphate hydrolases"/>
    <property type="match status" value="1"/>
</dbReference>
<evidence type="ECO:0000256" key="2">
    <source>
        <dbReference type="ARBA" id="ARBA00022741"/>
    </source>
</evidence>
<dbReference type="PANTHER" id="PTHR47958">
    <property type="entry name" value="ATP-DEPENDENT RNA HELICASE DBP3"/>
    <property type="match status" value="1"/>
</dbReference>
<dbReference type="InParanoid" id="A0A674N683"/>
<dbReference type="Ensembl" id="ENSTRUT00000069218.1">
    <property type="protein sequence ID" value="ENSTRUP00000068790.1"/>
    <property type="gene ID" value="ENSTRUG00000029213.1"/>
</dbReference>
<dbReference type="FunFam" id="3.40.50.300:FF:000031">
    <property type="entry name" value="Eukaryotic initiation factor 4A-III"/>
    <property type="match status" value="1"/>
</dbReference>
<dbReference type="SMART" id="SM00487">
    <property type="entry name" value="DEXDc"/>
    <property type="match status" value="1"/>
</dbReference>
<dbReference type="SMART" id="SM00490">
    <property type="entry name" value="HELICc"/>
    <property type="match status" value="1"/>
</dbReference>
<evidence type="ECO:0000256" key="3">
    <source>
        <dbReference type="ARBA" id="ARBA00022801"/>
    </source>
</evidence>
<dbReference type="Pfam" id="PF00270">
    <property type="entry name" value="DEAD"/>
    <property type="match status" value="1"/>
</dbReference>
<evidence type="ECO:0000259" key="9">
    <source>
        <dbReference type="PROSITE" id="PS51194"/>
    </source>
</evidence>
<keyword evidence="6" id="KW-0694">RNA-binding</keyword>
<reference evidence="10 11" key="1">
    <citation type="journal article" date="2011" name="Genome Biol. Evol.">
        <title>Integration of the genetic map and genome assembly of fugu facilitates insights into distinct features of genome evolution in teleosts and mammals.</title>
        <authorList>
            <person name="Kai W."/>
            <person name="Kikuchi K."/>
            <person name="Tohari S."/>
            <person name="Chew A.K."/>
            <person name="Tay A."/>
            <person name="Fujiwara A."/>
            <person name="Hosoya S."/>
            <person name="Suetake H."/>
            <person name="Naruse K."/>
            <person name="Brenner S."/>
            <person name="Suzuki Y."/>
            <person name="Venkatesh B."/>
        </authorList>
    </citation>
    <scope>NUCLEOTIDE SEQUENCE [LARGE SCALE GENOMIC DNA]</scope>
</reference>
<feature type="domain" description="Helicase ATP-binding" evidence="8">
    <location>
        <begin position="60"/>
        <end position="230"/>
    </location>
</feature>
<evidence type="ECO:0000313" key="11">
    <source>
        <dbReference type="Proteomes" id="UP000005226"/>
    </source>
</evidence>
<name>A0A674N683_TAKRU</name>
<dbReference type="GO" id="GO:0016787">
    <property type="term" value="F:hydrolase activity"/>
    <property type="evidence" value="ECO:0007669"/>
    <property type="project" value="UniProtKB-KW"/>
</dbReference>
<sequence>MYRQPDHPENPAPSETEEIINENWDHAAECFEDMKLNENLLRGIFAYGFEKPSFFQQRVIIPCIKGHDVIAQSQSGTGKTGTYVISVLQRINVTIKETQAIILAPTRELAHQIQKVVLSLGDYMGVCCHACVGGTSFCQEIDTLKSSSPHIIVGTPGRVFDMLMCRVIFPRAIQMLVLDEADWMLGQDKDQIYKIFLKLPTNIQVVLMSATMSPDVLEVTKFFMQNPKKILVTKEELSLEGIRQFYVNTEKEEYKLETLFDLYETLTISQAVIFVNTSRKAEWLAQRLTSEDFTVSVLHGEMEQSERDVVMKEFRSGSSRVLITTDLMARGIDVQHVSVVINYDLPTNVENYIHGIGRGGQFGRKGVTITMVTEDSQHTLLEIQKFYSIQIEELPIDVAGIL</sequence>
<dbReference type="GO" id="GO:0005524">
    <property type="term" value="F:ATP binding"/>
    <property type="evidence" value="ECO:0007669"/>
    <property type="project" value="UniProtKB-KW"/>
</dbReference>
<dbReference type="Proteomes" id="UP000005226">
    <property type="component" value="Chromosome 1"/>
</dbReference>
<dbReference type="Gene3D" id="3.40.50.300">
    <property type="entry name" value="P-loop containing nucleotide triphosphate hydrolases"/>
    <property type="match status" value="2"/>
</dbReference>
<evidence type="ECO:0000256" key="7">
    <source>
        <dbReference type="ARBA" id="ARBA00047984"/>
    </source>
</evidence>
<dbReference type="InterPro" id="IPR027417">
    <property type="entry name" value="P-loop_NTPase"/>
</dbReference>
<keyword evidence="3" id="KW-0378">Hydrolase</keyword>
<evidence type="ECO:0000256" key="6">
    <source>
        <dbReference type="ARBA" id="ARBA00022884"/>
    </source>
</evidence>
<evidence type="ECO:0000256" key="1">
    <source>
        <dbReference type="ARBA" id="ARBA00012552"/>
    </source>
</evidence>
<keyword evidence="4" id="KW-0347">Helicase</keyword>
<dbReference type="InterPro" id="IPR001650">
    <property type="entry name" value="Helicase_C-like"/>
</dbReference>
<dbReference type="OrthoDB" id="10265785at2759"/>
<dbReference type="GeneID" id="101076470"/>
<dbReference type="GO" id="GO:0003723">
    <property type="term" value="F:RNA binding"/>
    <property type="evidence" value="ECO:0007669"/>
    <property type="project" value="UniProtKB-KW"/>
</dbReference>
<dbReference type="FunFam" id="3.40.50.300:FF:000849">
    <property type="entry name" value="ATP-dependent RNA helicase DBP5"/>
    <property type="match status" value="1"/>
</dbReference>
<comment type="catalytic activity">
    <reaction evidence="7">
        <text>ATP + H2O = ADP + phosphate + H(+)</text>
        <dbReference type="Rhea" id="RHEA:13065"/>
        <dbReference type="ChEBI" id="CHEBI:15377"/>
        <dbReference type="ChEBI" id="CHEBI:15378"/>
        <dbReference type="ChEBI" id="CHEBI:30616"/>
        <dbReference type="ChEBI" id="CHEBI:43474"/>
        <dbReference type="ChEBI" id="CHEBI:456216"/>
        <dbReference type="EC" id="3.6.4.13"/>
    </reaction>
</comment>